<feature type="transmembrane region" description="Helical" evidence="7">
    <location>
        <begin position="421"/>
        <end position="442"/>
    </location>
</feature>
<evidence type="ECO:0000256" key="3">
    <source>
        <dbReference type="ARBA" id="ARBA00022519"/>
    </source>
</evidence>
<dbReference type="PANTHER" id="PTHR33362">
    <property type="entry name" value="SIALIC ACID TRAP TRANSPORTER PERMEASE PROTEIN SIAT-RELATED"/>
    <property type="match status" value="1"/>
</dbReference>
<evidence type="ECO:0000256" key="5">
    <source>
        <dbReference type="ARBA" id="ARBA00022989"/>
    </source>
</evidence>
<comment type="function">
    <text evidence="7">Part of the tripartite ATP-independent periplasmic (TRAP) transport system.</text>
</comment>
<evidence type="ECO:0000259" key="8">
    <source>
        <dbReference type="Pfam" id="PF06808"/>
    </source>
</evidence>
<feature type="transmembrane region" description="Helical" evidence="7">
    <location>
        <begin position="227"/>
        <end position="248"/>
    </location>
</feature>
<evidence type="ECO:0000256" key="2">
    <source>
        <dbReference type="ARBA" id="ARBA00022475"/>
    </source>
</evidence>
<evidence type="ECO:0000313" key="9">
    <source>
        <dbReference type="EMBL" id="MZR13679.1"/>
    </source>
</evidence>
<gene>
    <name evidence="9" type="ORF">GQE99_11695</name>
</gene>
<dbReference type="NCBIfam" id="TIGR00786">
    <property type="entry name" value="dctM"/>
    <property type="match status" value="1"/>
</dbReference>
<evidence type="ECO:0000256" key="7">
    <source>
        <dbReference type="RuleBase" id="RU369079"/>
    </source>
</evidence>
<feature type="transmembrane region" description="Helical" evidence="7">
    <location>
        <begin position="142"/>
        <end position="166"/>
    </location>
</feature>
<dbReference type="Proteomes" id="UP000467322">
    <property type="component" value="Unassembled WGS sequence"/>
</dbReference>
<feature type="transmembrane region" description="Helical" evidence="7">
    <location>
        <begin position="178"/>
        <end position="207"/>
    </location>
</feature>
<feature type="transmembrane region" description="Helical" evidence="7">
    <location>
        <begin position="102"/>
        <end position="130"/>
    </location>
</feature>
<name>A0A845M3V7_9RHOB</name>
<feature type="domain" description="TRAP C4-dicarboxylate transport system permease DctM subunit" evidence="8">
    <location>
        <begin position="15"/>
        <end position="438"/>
    </location>
</feature>
<accession>A0A845M3V7</accession>
<organism evidence="9 10">
    <name type="scientific">Maritimibacter harenae</name>
    <dbReference type="NCBI Taxonomy" id="2606218"/>
    <lineage>
        <taxon>Bacteria</taxon>
        <taxon>Pseudomonadati</taxon>
        <taxon>Pseudomonadota</taxon>
        <taxon>Alphaproteobacteria</taxon>
        <taxon>Rhodobacterales</taxon>
        <taxon>Roseobacteraceae</taxon>
        <taxon>Maritimibacter</taxon>
    </lineage>
</organism>
<keyword evidence="3 7" id="KW-0997">Cell inner membrane</keyword>
<dbReference type="InterPro" id="IPR010656">
    <property type="entry name" value="DctM"/>
</dbReference>
<feature type="transmembrane region" description="Helical" evidence="7">
    <location>
        <begin position="375"/>
        <end position="400"/>
    </location>
</feature>
<feature type="transmembrane region" description="Helical" evidence="7">
    <location>
        <begin position="6"/>
        <end position="37"/>
    </location>
</feature>
<feature type="transmembrane region" description="Helical" evidence="7">
    <location>
        <begin position="58"/>
        <end position="82"/>
    </location>
</feature>
<comment type="similarity">
    <text evidence="7">Belongs to the TRAP transporter large permease family.</text>
</comment>
<feature type="transmembrane region" description="Helical" evidence="7">
    <location>
        <begin position="352"/>
        <end position="369"/>
    </location>
</feature>
<proteinExistence type="inferred from homology"/>
<dbReference type="AlphaFoldDB" id="A0A845M3V7"/>
<evidence type="ECO:0000256" key="4">
    <source>
        <dbReference type="ARBA" id="ARBA00022692"/>
    </source>
</evidence>
<comment type="caution">
    <text evidence="9">The sequence shown here is derived from an EMBL/GenBank/DDBJ whole genome shotgun (WGS) entry which is preliminary data.</text>
</comment>
<feature type="transmembrane region" description="Helical" evidence="7">
    <location>
        <begin position="286"/>
        <end position="307"/>
    </location>
</feature>
<comment type="subunit">
    <text evidence="7">The complex comprises the extracytoplasmic solute receptor protein and the two transmembrane proteins.</text>
</comment>
<evidence type="ECO:0000256" key="1">
    <source>
        <dbReference type="ARBA" id="ARBA00004429"/>
    </source>
</evidence>
<sequence>MILETWIGIGCILGCLVLVQSGMHIAVALMLLSLFGVSMVIGIEPAGRMLAASSVSSISSYLFGVIPLFVLMGLVVSVTSLGRDLFDASGNLMKRVRGGLGMSTVIANAVFAACTGTSIASASVFTRIAVPELERLGYTTRFSVGVVAGSSILGMLIPPSLLFIIFGVIANVSIGELFIAAIVPGALMAVAFCVTIFLLSVFAPGFVHADGAPTAAESQAATRSAMAGIWIAIKPLIPVGALVFVVLGGIYGGFFTPTEAGAVGALAAIVIGLLRRELTLRNIWDVVLETGRVTASIIFLLMAAQIYSQMLTLTGLPMTLNDWMTASGIGAVGFVILYLLLLILLGTFLDSMSILLIVVPFALVFANQFGLDLLWFGVLSVIAVEIGLLTPPLGLSCFVVKATLNREDVTIRDIFIGSFPFFLTMLSVLALVALVPQIALIAL</sequence>
<evidence type="ECO:0000313" key="10">
    <source>
        <dbReference type="Proteomes" id="UP000467322"/>
    </source>
</evidence>
<dbReference type="EMBL" id="WTUX01000013">
    <property type="protein sequence ID" value="MZR13679.1"/>
    <property type="molecule type" value="Genomic_DNA"/>
</dbReference>
<comment type="subcellular location">
    <subcellularLocation>
        <location evidence="1 7">Cell inner membrane</location>
        <topology evidence="1 7">Multi-pass membrane protein</topology>
    </subcellularLocation>
</comment>
<dbReference type="Pfam" id="PF06808">
    <property type="entry name" value="DctM"/>
    <property type="match status" value="1"/>
</dbReference>
<dbReference type="InterPro" id="IPR004681">
    <property type="entry name" value="TRAP_DctM"/>
</dbReference>
<reference evidence="9 10" key="1">
    <citation type="submission" date="2019-12" db="EMBL/GenBank/DDBJ databases">
        <title>Maritimibacter sp. nov. sp. isolated from sea sand.</title>
        <authorList>
            <person name="Kim J."/>
            <person name="Jeong S.E."/>
            <person name="Jung H.S."/>
            <person name="Jeon C.O."/>
        </authorList>
    </citation>
    <scope>NUCLEOTIDE SEQUENCE [LARGE SCALE GENOMIC DNA]</scope>
    <source>
        <strain evidence="9 10">DP07</strain>
    </source>
</reference>
<keyword evidence="2" id="KW-1003">Cell membrane</keyword>
<keyword evidence="4 7" id="KW-0812">Transmembrane</keyword>
<protein>
    <recommendedName>
        <fullName evidence="7">TRAP transporter large permease protein</fullName>
    </recommendedName>
</protein>
<keyword evidence="10" id="KW-1185">Reference proteome</keyword>
<dbReference type="RefSeq" id="WP_161351816.1">
    <property type="nucleotide sequence ID" value="NZ_WTUX01000013.1"/>
</dbReference>
<dbReference type="PIRSF" id="PIRSF006066">
    <property type="entry name" value="HI0050"/>
    <property type="match status" value="1"/>
</dbReference>
<keyword evidence="7" id="KW-0813">Transport</keyword>
<feature type="transmembrane region" description="Helical" evidence="7">
    <location>
        <begin position="254"/>
        <end position="274"/>
    </location>
</feature>
<dbReference type="GO" id="GO:0022857">
    <property type="term" value="F:transmembrane transporter activity"/>
    <property type="evidence" value="ECO:0007669"/>
    <property type="project" value="UniProtKB-UniRule"/>
</dbReference>
<evidence type="ECO:0000256" key="6">
    <source>
        <dbReference type="ARBA" id="ARBA00023136"/>
    </source>
</evidence>
<keyword evidence="6 7" id="KW-0472">Membrane</keyword>
<keyword evidence="5 7" id="KW-1133">Transmembrane helix</keyword>
<dbReference type="PANTHER" id="PTHR33362:SF5">
    <property type="entry name" value="C4-DICARBOXYLATE TRAP TRANSPORTER LARGE PERMEASE PROTEIN DCTM"/>
    <property type="match status" value="1"/>
</dbReference>
<feature type="transmembrane region" description="Helical" evidence="7">
    <location>
        <begin position="327"/>
        <end position="345"/>
    </location>
</feature>
<dbReference type="GO" id="GO:0005886">
    <property type="term" value="C:plasma membrane"/>
    <property type="evidence" value="ECO:0007669"/>
    <property type="project" value="UniProtKB-SubCell"/>
</dbReference>